<dbReference type="InterPro" id="IPR036837">
    <property type="entry name" value="Cation_efflux_CTD_sf"/>
</dbReference>
<feature type="compositionally biased region" description="Basic residues" evidence="9">
    <location>
        <begin position="119"/>
        <end position="130"/>
    </location>
</feature>
<dbReference type="GO" id="GO:0005886">
    <property type="term" value="C:plasma membrane"/>
    <property type="evidence" value="ECO:0007669"/>
    <property type="project" value="UniProtKB-SubCell"/>
</dbReference>
<evidence type="ECO:0000256" key="5">
    <source>
        <dbReference type="ARBA" id="ARBA00022692"/>
    </source>
</evidence>
<evidence type="ECO:0000256" key="9">
    <source>
        <dbReference type="SAM" id="MobiDB-lite"/>
    </source>
</evidence>
<dbReference type="InterPro" id="IPR027469">
    <property type="entry name" value="Cation_efflux_TMD_sf"/>
</dbReference>
<keyword evidence="6 10" id="KW-1133">Transmembrane helix</keyword>
<evidence type="ECO:0000313" key="13">
    <source>
        <dbReference type="EMBL" id="REH43768.1"/>
    </source>
</evidence>
<feature type="compositionally biased region" description="Basic and acidic residues" evidence="9">
    <location>
        <begin position="73"/>
        <end position="82"/>
    </location>
</feature>
<dbReference type="GO" id="GO:0015341">
    <property type="term" value="F:zinc efflux antiporter activity"/>
    <property type="evidence" value="ECO:0007669"/>
    <property type="project" value="TreeGrafter"/>
</dbReference>
<comment type="similarity">
    <text evidence="2">Belongs to the cation diffusion facilitator (CDF) transporter (TC 2.A.4) family.</text>
</comment>
<feature type="compositionally biased region" description="Basic residues" evidence="9">
    <location>
        <begin position="1"/>
        <end position="10"/>
    </location>
</feature>
<comment type="caution">
    <text evidence="13">The sequence shown here is derived from an EMBL/GenBank/DDBJ whole genome shotgun (WGS) entry which is preliminary data.</text>
</comment>
<evidence type="ECO:0000256" key="3">
    <source>
        <dbReference type="ARBA" id="ARBA00022448"/>
    </source>
</evidence>
<dbReference type="GO" id="GO:0015086">
    <property type="term" value="F:cadmium ion transmembrane transporter activity"/>
    <property type="evidence" value="ECO:0007669"/>
    <property type="project" value="TreeGrafter"/>
</dbReference>
<feature type="domain" description="Cation efflux protein transmembrane" evidence="11">
    <location>
        <begin position="166"/>
        <end position="358"/>
    </location>
</feature>
<keyword evidence="7" id="KW-0406">Ion transport</keyword>
<dbReference type="SUPFAM" id="SSF161111">
    <property type="entry name" value="Cation efflux protein transmembrane domain-like"/>
    <property type="match status" value="1"/>
</dbReference>
<dbReference type="PANTHER" id="PTHR43840">
    <property type="entry name" value="MITOCHONDRIAL METAL TRANSPORTER 1-RELATED"/>
    <property type="match status" value="1"/>
</dbReference>
<keyword evidence="14" id="KW-1185">Reference proteome</keyword>
<evidence type="ECO:0000256" key="10">
    <source>
        <dbReference type="SAM" id="Phobius"/>
    </source>
</evidence>
<dbReference type="FunFam" id="3.30.70.1350:FF:000014">
    <property type="entry name" value="Cation efflux system protein"/>
    <property type="match status" value="1"/>
</dbReference>
<feature type="transmembrane region" description="Helical" evidence="10">
    <location>
        <begin position="333"/>
        <end position="350"/>
    </location>
</feature>
<keyword evidence="4" id="KW-1003">Cell membrane</keyword>
<gene>
    <name evidence="13" type="ORF">BCF44_109311</name>
</gene>
<feature type="transmembrane region" description="Helical" evidence="10">
    <location>
        <begin position="234"/>
        <end position="254"/>
    </location>
</feature>
<keyword evidence="5 10" id="KW-0812">Transmembrane</keyword>
<dbReference type="InterPro" id="IPR050291">
    <property type="entry name" value="CDF_Transporter"/>
</dbReference>
<sequence>MSEQHRHGHGHGHETAGHDHGAAGRDSHGHAHADPDPDPDHADPGHAGNRAGHRHNETGHADPGHAGNRAGHRHNETGHADPGHAGNRAGHRHNETGHADTRHAGTGHSHAHADPGHTGHGHGHNHAGHRNPLRSLLHLFTPHSHDSADRVDTALETSRQGIRTLVWSFVALFVTALAQLAVVAATSSVALLGDTIHNFADALTALPLGVAFLLGRRAATRRYTYGLGRAEDLAGVVVVLIIAASAVIAAWQAVDRLLHPHPVGNLWILAAAGVIGFLGNEFVARYRITVGRRIGSAALVADGLHARTDGFTSLAVVVSAIGAALGFAIADPIIGLAITVAILLVLRDAAREVFRRLMDAVDPATIDLAERTAGGIPDVLSVNDLRMRWIGHTLRAELAVVVDAGLTVEQAHRIAHDVEHELVHAVPRLAAATVHTEPAARAADAHETLAHHR</sequence>
<evidence type="ECO:0000259" key="12">
    <source>
        <dbReference type="Pfam" id="PF16916"/>
    </source>
</evidence>
<dbReference type="GO" id="GO:0006882">
    <property type="term" value="P:intracellular zinc ion homeostasis"/>
    <property type="evidence" value="ECO:0007669"/>
    <property type="project" value="TreeGrafter"/>
</dbReference>
<reference evidence="13 14" key="1">
    <citation type="submission" date="2018-08" db="EMBL/GenBank/DDBJ databases">
        <title>Genomic Encyclopedia of Archaeal and Bacterial Type Strains, Phase II (KMG-II): from individual species to whole genera.</title>
        <authorList>
            <person name="Goeker M."/>
        </authorList>
    </citation>
    <scope>NUCLEOTIDE SEQUENCE [LARGE SCALE GENOMIC DNA]</scope>
    <source>
        <strain evidence="13 14">DSM 45791</strain>
    </source>
</reference>
<dbReference type="PANTHER" id="PTHR43840:SF15">
    <property type="entry name" value="MITOCHONDRIAL METAL TRANSPORTER 1-RELATED"/>
    <property type="match status" value="1"/>
</dbReference>
<dbReference type="InterPro" id="IPR002524">
    <property type="entry name" value="Cation_efflux"/>
</dbReference>
<dbReference type="Pfam" id="PF01545">
    <property type="entry name" value="Cation_efflux"/>
    <property type="match status" value="1"/>
</dbReference>
<feature type="domain" description="Cation efflux protein cytoplasmic" evidence="12">
    <location>
        <begin position="365"/>
        <end position="438"/>
    </location>
</feature>
<feature type="compositionally biased region" description="Basic and acidic residues" evidence="9">
    <location>
        <begin position="54"/>
        <end position="63"/>
    </location>
</feature>
<keyword evidence="3" id="KW-0813">Transport</keyword>
<dbReference type="AlphaFoldDB" id="A0A3E0HEZ0"/>
<proteinExistence type="inferred from homology"/>
<dbReference type="SUPFAM" id="SSF160240">
    <property type="entry name" value="Cation efflux protein cytoplasmic domain-like"/>
    <property type="match status" value="1"/>
</dbReference>
<evidence type="ECO:0000256" key="1">
    <source>
        <dbReference type="ARBA" id="ARBA00004651"/>
    </source>
</evidence>
<protein>
    <submittedName>
        <fullName evidence="13">Cation diffusion facilitator family transporter</fullName>
    </submittedName>
</protein>
<feature type="region of interest" description="Disordered" evidence="9">
    <location>
        <begin position="1"/>
        <end position="130"/>
    </location>
</feature>
<feature type="transmembrane region" description="Helical" evidence="10">
    <location>
        <begin position="196"/>
        <end position="214"/>
    </location>
</feature>
<dbReference type="Proteomes" id="UP000256269">
    <property type="component" value="Unassembled WGS sequence"/>
</dbReference>
<comment type="subcellular location">
    <subcellularLocation>
        <location evidence="1">Cell membrane</location>
        <topology evidence="1">Multi-pass membrane protein</topology>
    </subcellularLocation>
</comment>
<dbReference type="FunFam" id="1.20.1510.10:FF:000006">
    <property type="entry name" value="Divalent cation efflux transporter"/>
    <property type="match status" value="1"/>
</dbReference>
<dbReference type="InterPro" id="IPR058533">
    <property type="entry name" value="Cation_efflux_TM"/>
</dbReference>
<evidence type="ECO:0000256" key="8">
    <source>
        <dbReference type="ARBA" id="ARBA00023136"/>
    </source>
</evidence>
<evidence type="ECO:0000313" key="14">
    <source>
        <dbReference type="Proteomes" id="UP000256269"/>
    </source>
</evidence>
<dbReference type="InterPro" id="IPR027470">
    <property type="entry name" value="Cation_efflux_CTD"/>
</dbReference>
<feature type="transmembrane region" description="Helical" evidence="10">
    <location>
        <begin position="266"/>
        <end position="288"/>
    </location>
</feature>
<name>A0A3E0HEZ0_9PSEU</name>
<evidence type="ECO:0000256" key="2">
    <source>
        <dbReference type="ARBA" id="ARBA00008114"/>
    </source>
</evidence>
<dbReference type="EMBL" id="QUNO01000009">
    <property type="protein sequence ID" value="REH43768.1"/>
    <property type="molecule type" value="Genomic_DNA"/>
</dbReference>
<accession>A0A3E0HEZ0</accession>
<dbReference type="GO" id="GO:0015093">
    <property type="term" value="F:ferrous iron transmembrane transporter activity"/>
    <property type="evidence" value="ECO:0007669"/>
    <property type="project" value="TreeGrafter"/>
</dbReference>
<evidence type="ECO:0000256" key="7">
    <source>
        <dbReference type="ARBA" id="ARBA00023065"/>
    </source>
</evidence>
<evidence type="ECO:0000256" key="6">
    <source>
        <dbReference type="ARBA" id="ARBA00022989"/>
    </source>
</evidence>
<dbReference type="Gene3D" id="1.20.1510.10">
    <property type="entry name" value="Cation efflux protein transmembrane domain"/>
    <property type="match status" value="1"/>
</dbReference>
<evidence type="ECO:0000259" key="11">
    <source>
        <dbReference type="Pfam" id="PF01545"/>
    </source>
</evidence>
<keyword evidence="8 10" id="KW-0472">Membrane</keyword>
<dbReference type="Gene3D" id="3.30.70.1350">
    <property type="entry name" value="Cation efflux protein, cytoplasmic domain"/>
    <property type="match status" value="1"/>
</dbReference>
<dbReference type="NCBIfam" id="TIGR01297">
    <property type="entry name" value="CDF"/>
    <property type="match status" value="1"/>
</dbReference>
<evidence type="ECO:0000256" key="4">
    <source>
        <dbReference type="ARBA" id="ARBA00022475"/>
    </source>
</evidence>
<feature type="compositionally biased region" description="Basic and acidic residues" evidence="9">
    <location>
        <begin position="92"/>
        <end position="103"/>
    </location>
</feature>
<feature type="compositionally biased region" description="Basic and acidic residues" evidence="9">
    <location>
        <begin position="11"/>
        <end position="44"/>
    </location>
</feature>
<feature type="transmembrane region" description="Helical" evidence="10">
    <location>
        <begin position="165"/>
        <end position="190"/>
    </location>
</feature>
<organism evidence="13 14">
    <name type="scientific">Kutzneria buriramensis</name>
    <dbReference type="NCBI Taxonomy" id="1045776"/>
    <lineage>
        <taxon>Bacteria</taxon>
        <taxon>Bacillati</taxon>
        <taxon>Actinomycetota</taxon>
        <taxon>Actinomycetes</taxon>
        <taxon>Pseudonocardiales</taxon>
        <taxon>Pseudonocardiaceae</taxon>
        <taxon>Kutzneria</taxon>
    </lineage>
</organism>
<dbReference type="Pfam" id="PF16916">
    <property type="entry name" value="ZT_dimer"/>
    <property type="match status" value="1"/>
</dbReference>